<dbReference type="Gene3D" id="3.30.565.10">
    <property type="entry name" value="Histidine kinase-like ATPase, C-terminal domain"/>
    <property type="match status" value="1"/>
</dbReference>
<organism evidence="12 13">
    <name type="scientific">Cryptosporangium minutisporangium</name>
    <dbReference type="NCBI Taxonomy" id="113569"/>
    <lineage>
        <taxon>Bacteria</taxon>
        <taxon>Bacillati</taxon>
        <taxon>Actinomycetota</taxon>
        <taxon>Actinomycetes</taxon>
        <taxon>Cryptosporangiales</taxon>
        <taxon>Cryptosporangiaceae</taxon>
        <taxon>Cryptosporangium</taxon>
    </lineage>
</organism>
<proteinExistence type="predicted"/>
<evidence type="ECO:0000256" key="3">
    <source>
        <dbReference type="ARBA" id="ARBA00022553"/>
    </source>
</evidence>
<evidence type="ECO:0000256" key="4">
    <source>
        <dbReference type="ARBA" id="ARBA00022679"/>
    </source>
</evidence>
<dbReference type="CDD" id="cd16917">
    <property type="entry name" value="HATPase_UhpB-NarQ-NarX-like"/>
    <property type="match status" value="1"/>
</dbReference>
<gene>
    <name evidence="12" type="ORF">GCM10020369_74890</name>
</gene>
<evidence type="ECO:0000256" key="5">
    <source>
        <dbReference type="ARBA" id="ARBA00022741"/>
    </source>
</evidence>
<feature type="domain" description="Histidine kinase/HSP90-like ATPase" evidence="11">
    <location>
        <begin position="281"/>
        <end position="373"/>
    </location>
</feature>
<name>A0ABP6TBR0_9ACTN</name>
<accession>A0ABP6TBR0</accession>
<evidence type="ECO:0000259" key="11">
    <source>
        <dbReference type="SMART" id="SM00387"/>
    </source>
</evidence>
<evidence type="ECO:0000313" key="12">
    <source>
        <dbReference type="EMBL" id="GAA3396840.1"/>
    </source>
</evidence>
<evidence type="ECO:0000256" key="9">
    <source>
        <dbReference type="SAM" id="Coils"/>
    </source>
</evidence>
<sequence>MPRFLDAAVALVMLGVIAVELTARVEPGAASTDPLAYLLAAAFTVPYALHRRAPTVVLAVTAVGLLAYSARQYAGYPGYAMFVLVFAYALHVERPRAWLTYVVGLVVLSAALAVQPETVVNGSTWFTTVLVVTVAWLGGEYVRARRARWAALEDRARRLEAEREERARQAVTEERMRIARELHDVVAHSMSVVAVQAGVAHHVIERRPDLARQALGAIEATSRSALVEMRRLLGVLRQPNEPGAALAPSPGLGELDGLVAQYAGLAVTIQVSGDVGAIPPGVDLSAYRIVQESLTNVLKHGGPSATLRVTAAPDHVRIEVTDPGPVAGTPQVPGTGHGLIGMRERVAVFGGSLDAGPCPDGGFRVSAVLPFGRVST</sequence>
<dbReference type="Pfam" id="PF07730">
    <property type="entry name" value="HisKA_3"/>
    <property type="match status" value="1"/>
</dbReference>
<keyword evidence="4" id="KW-0808">Transferase</keyword>
<dbReference type="Pfam" id="PF23539">
    <property type="entry name" value="DUF7134"/>
    <property type="match status" value="1"/>
</dbReference>
<dbReference type="EC" id="2.7.13.3" evidence="2"/>
<dbReference type="InterPro" id="IPR003594">
    <property type="entry name" value="HATPase_dom"/>
</dbReference>
<feature type="coiled-coil region" evidence="9">
    <location>
        <begin position="149"/>
        <end position="181"/>
    </location>
</feature>
<keyword evidence="13" id="KW-1185">Reference proteome</keyword>
<dbReference type="InterPro" id="IPR036890">
    <property type="entry name" value="HATPase_C_sf"/>
</dbReference>
<dbReference type="InterPro" id="IPR050482">
    <property type="entry name" value="Sensor_HK_TwoCompSys"/>
</dbReference>
<keyword evidence="10" id="KW-1133">Transmembrane helix</keyword>
<comment type="catalytic activity">
    <reaction evidence="1">
        <text>ATP + protein L-histidine = ADP + protein N-phospho-L-histidine.</text>
        <dbReference type="EC" id="2.7.13.3"/>
    </reaction>
</comment>
<evidence type="ECO:0000256" key="2">
    <source>
        <dbReference type="ARBA" id="ARBA00012438"/>
    </source>
</evidence>
<feature type="transmembrane region" description="Helical" evidence="10">
    <location>
        <begin position="122"/>
        <end position="139"/>
    </location>
</feature>
<dbReference type="EMBL" id="BAAAYN010000061">
    <property type="protein sequence ID" value="GAA3396840.1"/>
    <property type="molecule type" value="Genomic_DNA"/>
</dbReference>
<dbReference type="PANTHER" id="PTHR24421">
    <property type="entry name" value="NITRATE/NITRITE SENSOR PROTEIN NARX-RELATED"/>
    <property type="match status" value="1"/>
</dbReference>
<dbReference type="Proteomes" id="UP001501676">
    <property type="component" value="Unassembled WGS sequence"/>
</dbReference>
<keyword evidence="10" id="KW-0812">Transmembrane</keyword>
<feature type="transmembrane region" description="Helical" evidence="10">
    <location>
        <begin position="76"/>
        <end position="91"/>
    </location>
</feature>
<dbReference type="SMART" id="SM00387">
    <property type="entry name" value="HATPase_c"/>
    <property type="match status" value="1"/>
</dbReference>
<keyword evidence="5" id="KW-0547">Nucleotide-binding</keyword>
<evidence type="ECO:0000256" key="6">
    <source>
        <dbReference type="ARBA" id="ARBA00022777"/>
    </source>
</evidence>
<keyword evidence="6 12" id="KW-0418">Kinase</keyword>
<keyword evidence="7" id="KW-0067">ATP-binding</keyword>
<keyword evidence="9" id="KW-0175">Coiled coil</keyword>
<dbReference type="Gene3D" id="1.20.5.1930">
    <property type="match status" value="1"/>
</dbReference>
<evidence type="ECO:0000256" key="1">
    <source>
        <dbReference type="ARBA" id="ARBA00000085"/>
    </source>
</evidence>
<dbReference type="SUPFAM" id="SSF55874">
    <property type="entry name" value="ATPase domain of HSP90 chaperone/DNA topoisomerase II/histidine kinase"/>
    <property type="match status" value="1"/>
</dbReference>
<dbReference type="InterPro" id="IPR011712">
    <property type="entry name" value="Sig_transdc_His_kin_sub3_dim/P"/>
</dbReference>
<dbReference type="PANTHER" id="PTHR24421:SF10">
    <property type="entry name" value="NITRATE_NITRITE SENSOR PROTEIN NARQ"/>
    <property type="match status" value="1"/>
</dbReference>
<dbReference type="RefSeq" id="WP_345733050.1">
    <property type="nucleotide sequence ID" value="NZ_BAAAYN010000061.1"/>
</dbReference>
<evidence type="ECO:0000256" key="8">
    <source>
        <dbReference type="ARBA" id="ARBA00023012"/>
    </source>
</evidence>
<evidence type="ECO:0000256" key="10">
    <source>
        <dbReference type="SAM" id="Phobius"/>
    </source>
</evidence>
<keyword evidence="10" id="KW-0472">Membrane</keyword>
<dbReference type="GO" id="GO:0016301">
    <property type="term" value="F:kinase activity"/>
    <property type="evidence" value="ECO:0007669"/>
    <property type="project" value="UniProtKB-KW"/>
</dbReference>
<evidence type="ECO:0000256" key="7">
    <source>
        <dbReference type="ARBA" id="ARBA00022840"/>
    </source>
</evidence>
<dbReference type="Pfam" id="PF02518">
    <property type="entry name" value="HATPase_c"/>
    <property type="match status" value="1"/>
</dbReference>
<protein>
    <recommendedName>
        <fullName evidence="2">histidine kinase</fullName>
        <ecNumber evidence="2">2.7.13.3</ecNumber>
    </recommendedName>
</protein>
<keyword evidence="8" id="KW-0902">Two-component regulatory system</keyword>
<dbReference type="InterPro" id="IPR055558">
    <property type="entry name" value="DUF7134"/>
</dbReference>
<comment type="caution">
    <text evidence="12">The sequence shown here is derived from an EMBL/GenBank/DDBJ whole genome shotgun (WGS) entry which is preliminary data.</text>
</comment>
<feature type="transmembrane region" description="Helical" evidence="10">
    <location>
        <begin position="98"/>
        <end position="116"/>
    </location>
</feature>
<keyword evidence="3" id="KW-0597">Phosphoprotein</keyword>
<evidence type="ECO:0000313" key="13">
    <source>
        <dbReference type="Proteomes" id="UP001501676"/>
    </source>
</evidence>
<reference evidence="13" key="1">
    <citation type="journal article" date="2019" name="Int. J. Syst. Evol. Microbiol.">
        <title>The Global Catalogue of Microorganisms (GCM) 10K type strain sequencing project: providing services to taxonomists for standard genome sequencing and annotation.</title>
        <authorList>
            <consortium name="The Broad Institute Genomics Platform"/>
            <consortium name="The Broad Institute Genome Sequencing Center for Infectious Disease"/>
            <person name="Wu L."/>
            <person name="Ma J."/>
        </authorList>
    </citation>
    <scope>NUCLEOTIDE SEQUENCE [LARGE SCALE GENOMIC DNA]</scope>
    <source>
        <strain evidence="13">JCM 9458</strain>
    </source>
</reference>